<evidence type="ECO:0000256" key="1">
    <source>
        <dbReference type="SAM" id="Coils"/>
    </source>
</evidence>
<dbReference type="InParanoid" id="A2GGY4"/>
<dbReference type="VEuPathDB" id="TrichDB:TVAG_304880"/>
<protein>
    <submittedName>
        <fullName evidence="2">Uncharacterized protein</fullName>
    </submittedName>
</protein>
<reference evidence="2" key="2">
    <citation type="journal article" date="2007" name="Science">
        <title>Draft genome sequence of the sexually transmitted pathogen Trichomonas vaginalis.</title>
        <authorList>
            <person name="Carlton J.M."/>
            <person name="Hirt R.P."/>
            <person name="Silva J.C."/>
            <person name="Delcher A.L."/>
            <person name="Schatz M."/>
            <person name="Zhao Q."/>
            <person name="Wortman J.R."/>
            <person name="Bidwell S.L."/>
            <person name="Alsmark U.C.M."/>
            <person name="Besteiro S."/>
            <person name="Sicheritz-Ponten T."/>
            <person name="Noel C.J."/>
            <person name="Dacks J.B."/>
            <person name="Foster P.G."/>
            <person name="Simillion C."/>
            <person name="Van de Peer Y."/>
            <person name="Miranda-Saavedra D."/>
            <person name="Barton G.J."/>
            <person name="Westrop G.D."/>
            <person name="Mueller S."/>
            <person name="Dessi D."/>
            <person name="Fiori P.L."/>
            <person name="Ren Q."/>
            <person name="Paulsen I."/>
            <person name="Zhang H."/>
            <person name="Bastida-Corcuera F.D."/>
            <person name="Simoes-Barbosa A."/>
            <person name="Brown M.T."/>
            <person name="Hayes R.D."/>
            <person name="Mukherjee M."/>
            <person name="Okumura C.Y."/>
            <person name="Schneider R."/>
            <person name="Smith A.J."/>
            <person name="Vanacova S."/>
            <person name="Villalvazo M."/>
            <person name="Haas B.J."/>
            <person name="Pertea M."/>
            <person name="Feldblyum T.V."/>
            <person name="Utterback T.R."/>
            <person name="Shu C.L."/>
            <person name="Osoegawa K."/>
            <person name="de Jong P.J."/>
            <person name="Hrdy I."/>
            <person name="Horvathova L."/>
            <person name="Zubacova Z."/>
            <person name="Dolezal P."/>
            <person name="Malik S.B."/>
            <person name="Logsdon J.M. Jr."/>
            <person name="Henze K."/>
            <person name="Gupta A."/>
            <person name="Wang C.C."/>
            <person name="Dunne R.L."/>
            <person name="Upcroft J.A."/>
            <person name="Upcroft P."/>
            <person name="White O."/>
            <person name="Salzberg S.L."/>
            <person name="Tang P."/>
            <person name="Chiu C.-H."/>
            <person name="Lee Y.-S."/>
            <person name="Embley T.M."/>
            <person name="Coombs G.H."/>
            <person name="Mottram J.C."/>
            <person name="Tachezy J."/>
            <person name="Fraser-Liggett C.M."/>
            <person name="Johnson P.J."/>
        </authorList>
    </citation>
    <scope>NUCLEOTIDE SEQUENCE [LARGE SCALE GENOMIC DNA]</scope>
    <source>
        <strain evidence="2">G3</strain>
    </source>
</reference>
<keyword evidence="3" id="KW-1185">Reference proteome</keyword>
<proteinExistence type="predicted"/>
<sequence length="231" mass="27043">MKQKNIPEDTKEMIQQMKSEYDNIINEQAKSFLKEKHEIEKSYMNEINRLRSLIETHRESLLFEKLPILTIEQYNELSTAPHSNISLEQFIARQLYELKRDEKIKIQNVSDLYAELVLEHDTIKKELEPTKQKLQAESALRVTLESQISKLSVPIELPKILDSNDDIYKKYQDLQNQIKDMTSSYNGAIARSDLLLERLNANNKQLEANNLKFRDAQKEIASLKSQLSVTY</sequence>
<evidence type="ECO:0000313" key="2">
    <source>
        <dbReference type="EMBL" id="EAX83580.1"/>
    </source>
</evidence>
<name>A2GGY4_TRIV3</name>
<accession>A2GGY4</accession>
<keyword evidence="1" id="KW-0175">Coiled coil</keyword>
<organism evidence="2 3">
    <name type="scientific">Trichomonas vaginalis (strain ATCC PRA-98 / G3)</name>
    <dbReference type="NCBI Taxonomy" id="412133"/>
    <lineage>
        <taxon>Eukaryota</taxon>
        <taxon>Metamonada</taxon>
        <taxon>Parabasalia</taxon>
        <taxon>Trichomonadida</taxon>
        <taxon>Trichomonadidae</taxon>
        <taxon>Trichomonas</taxon>
    </lineage>
</organism>
<dbReference type="EMBL" id="DS115850">
    <property type="protein sequence ID" value="EAX83580.1"/>
    <property type="molecule type" value="Genomic_DNA"/>
</dbReference>
<dbReference type="Proteomes" id="UP000001542">
    <property type="component" value="Unassembled WGS sequence"/>
</dbReference>
<feature type="coiled-coil region" evidence="1">
    <location>
        <begin position="164"/>
        <end position="226"/>
    </location>
</feature>
<reference evidence="2" key="1">
    <citation type="submission" date="2006-10" db="EMBL/GenBank/DDBJ databases">
        <authorList>
            <person name="Amadeo P."/>
            <person name="Zhao Q."/>
            <person name="Wortman J."/>
            <person name="Fraser-Liggett C."/>
            <person name="Carlton J."/>
        </authorList>
    </citation>
    <scope>NUCLEOTIDE SEQUENCE</scope>
    <source>
        <strain evidence="2">G3</strain>
    </source>
</reference>
<evidence type="ECO:0000313" key="3">
    <source>
        <dbReference type="Proteomes" id="UP000001542"/>
    </source>
</evidence>
<dbReference type="SMR" id="A2GGY4"/>
<gene>
    <name evidence="2" type="ORF">TVAG_304880</name>
</gene>
<dbReference type="AlphaFoldDB" id="A2GGY4"/>